<name>B0D237_LACBS</name>
<proteinExistence type="predicted"/>
<gene>
    <name evidence="2" type="ORF">LACBIDRAFT_316146</name>
</gene>
<accession>B0D237</accession>
<keyword evidence="1" id="KW-1133">Transmembrane helix</keyword>
<keyword evidence="1" id="KW-0812">Transmembrane</keyword>
<dbReference type="GeneID" id="6073758"/>
<dbReference type="AlphaFoldDB" id="B0D237"/>
<reference evidence="2 3" key="1">
    <citation type="journal article" date="2008" name="Nature">
        <title>The genome of Laccaria bicolor provides insights into mycorrhizal symbiosis.</title>
        <authorList>
            <person name="Martin F."/>
            <person name="Aerts A."/>
            <person name="Ahren D."/>
            <person name="Brun A."/>
            <person name="Danchin E.G.J."/>
            <person name="Duchaussoy F."/>
            <person name="Gibon J."/>
            <person name="Kohler A."/>
            <person name="Lindquist E."/>
            <person name="Pereda V."/>
            <person name="Salamov A."/>
            <person name="Shapiro H.J."/>
            <person name="Wuyts J."/>
            <person name="Blaudez D."/>
            <person name="Buee M."/>
            <person name="Brokstein P."/>
            <person name="Canbaeck B."/>
            <person name="Cohen D."/>
            <person name="Courty P.E."/>
            <person name="Coutinho P.M."/>
            <person name="Delaruelle C."/>
            <person name="Detter J.C."/>
            <person name="Deveau A."/>
            <person name="DiFazio S."/>
            <person name="Duplessis S."/>
            <person name="Fraissinet-Tachet L."/>
            <person name="Lucic E."/>
            <person name="Frey-Klett P."/>
            <person name="Fourrey C."/>
            <person name="Feussner I."/>
            <person name="Gay G."/>
            <person name="Grimwood J."/>
            <person name="Hoegger P.J."/>
            <person name="Jain P."/>
            <person name="Kilaru S."/>
            <person name="Labbe J."/>
            <person name="Lin Y.C."/>
            <person name="Legue V."/>
            <person name="Le Tacon F."/>
            <person name="Marmeisse R."/>
            <person name="Melayah D."/>
            <person name="Montanini B."/>
            <person name="Muratet M."/>
            <person name="Nehls U."/>
            <person name="Niculita-Hirzel H."/>
            <person name="Oudot-Le Secq M.P."/>
            <person name="Peter M."/>
            <person name="Quesneville H."/>
            <person name="Rajashekar B."/>
            <person name="Reich M."/>
            <person name="Rouhier N."/>
            <person name="Schmutz J."/>
            <person name="Yin T."/>
            <person name="Chalot M."/>
            <person name="Henrissat B."/>
            <person name="Kuees U."/>
            <person name="Lucas S."/>
            <person name="Van de Peer Y."/>
            <person name="Podila G.K."/>
            <person name="Polle A."/>
            <person name="Pukkila P.J."/>
            <person name="Richardson P.M."/>
            <person name="Rouze P."/>
            <person name="Sanders I.R."/>
            <person name="Stajich J.E."/>
            <person name="Tunlid A."/>
            <person name="Tuskan G."/>
            <person name="Grigoriev I.V."/>
        </authorList>
    </citation>
    <scope>NUCLEOTIDE SEQUENCE [LARGE SCALE GENOMIC DNA]</scope>
    <source>
        <strain evidence="3">S238N-H82 / ATCC MYA-4686</strain>
    </source>
</reference>
<dbReference type="KEGG" id="lbc:LACBIDRAFT_316146"/>
<protein>
    <submittedName>
        <fullName evidence="2">Predicted protein</fullName>
    </submittedName>
</protein>
<organism evidence="3">
    <name type="scientific">Laccaria bicolor (strain S238N-H82 / ATCC MYA-4686)</name>
    <name type="common">Bicoloured deceiver</name>
    <name type="synonym">Laccaria laccata var. bicolor</name>
    <dbReference type="NCBI Taxonomy" id="486041"/>
    <lineage>
        <taxon>Eukaryota</taxon>
        <taxon>Fungi</taxon>
        <taxon>Dikarya</taxon>
        <taxon>Basidiomycota</taxon>
        <taxon>Agaricomycotina</taxon>
        <taxon>Agaricomycetes</taxon>
        <taxon>Agaricomycetidae</taxon>
        <taxon>Agaricales</taxon>
        <taxon>Agaricineae</taxon>
        <taxon>Hydnangiaceae</taxon>
        <taxon>Laccaria</taxon>
    </lineage>
</organism>
<dbReference type="Proteomes" id="UP000001194">
    <property type="component" value="Unassembled WGS sequence"/>
</dbReference>
<feature type="transmembrane region" description="Helical" evidence="1">
    <location>
        <begin position="20"/>
        <end position="42"/>
    </location>
</feature>
<evidence type="ECO:0000313" key="3">
    <source>
        <dbReference type="Proteomes" id="UP000001194"/>
    </source>
</evidence>
<keyword evidence="1" id="KW-0472">Membrane</keyword>
<dbReference type="EMBL" id="DS547096">
    <property type="protein sequence ID" value="EDR11362.1"/>
    <property type="molecule type" value="Genomic_DNA"/>
</dbReference>
<dbReference type="InParanoid" id="B0D237"/>
<keyword evidence="3" id="KW-1185">Reference proteome</keyword>
<sequence>MSLTRKLVRTHNSTLFTASLSYSPFNTHVFCWLFLHCLYPWLSFHSLLTH</sequence>
<dbReference type="RefSeq" id="XP_001878663.1">
    <property type="nucleotide sequence ID" value="XM_001878628.1"/>
</dbReference>
<evidence type="ECO:0000313" key="2">
    <source>
        <dbReference type="EMBL" id="EDR11362.1"/>
    </source>
</evidence>
<dbReference type="HOGENOM" id="CLU_3125292_0_0_1"/>
<evidence type="ECO:0000256" key="1">
    <source>
        <dbReference type="SAM" id="Phobius"/>
    </source>
</evidence>